<dbReference type="PANTHER" id="PTHR12483:SF115">
    <property type="entry name" value="COPPER TRANSPORT PROTEIN"/>
    <property type="match status" value="1"/>
</dbReference>
<evidence type="ECO:0000256" key="2">
    <source>
        <dbReference type="ARBA" id="ARBA00022989"/>
    </source>
</evidence>
<dbReference type="GeneID" id="2911565"/>
<dbReference type="AlphaFoldDB" id="A0A1D8NIL4"/>
<keyword evidence="1 4" id="KW-0812">Transmembrane</keyword>
<dbReference type="GO" id="GO:0016020">
    <property type="term" value="C:membrane"/>
    <property type="evidence" value="ECO:0007669"/>
    <property type="project" value="UniProtKB-SubCell"/>
</dbReference>
<keyword evidence="4" id="KW-0406">Ion transport</keyword>
<keyword evidence="2 4" id="KW-1133">Transmembrane helix</keyword>
<feature type="transmembrane region" description="Helical" evidence="4">
    <location>
        <begin position="101"/>
        <end position="120"/>
    </location>
</feature>
<gene>
    <name evidence="5" type="ORF">YALI1_E18990g</name>
</gene>
<protein>
    <recommendedName>
        <fullName evidence="4">Copper transport protein</fullName>
    </recommendedName>
</protein>
<proteinExistence type="inferred from homology"/>
<organism evidence="5 6">
    <name type="scientific">Yarrowia lipolytica</name>
    <name type="common">Candida lipolytica</name>
    <dbReference type="NCBI Taxonomy" id="4952"/>
    <lineage>
        <taxon>Eukaryota</taxon>
        <taxon>Fungi</taxon>
        <taxon>Dikarya</taxon>
        <taxon>Ascomycota</taxon>
        <taxon>Saccharomycotina</taxon>
        <taxon>Dipodascomycetes</taxon>
        <taxon>Dipodascales</taxon>
        <taxon>Dipodascales incertae sedis</taxon>
        <taxon>Yarrowia</taxon>
    </lineage>
</organism>
<evidence type="ECO:0000256" key="1">
    <source>
        <dbReference type="ARBA" id="ARBA00022692"/>
    </source>
</evidence>
<keyword evidence="4" id="KW-0186">Copper</keyword>
<evidence type="ECO:0000256" key="4">
    <source>
        <dbReference type="RuleBase" id="RU367022"/>
    </source>
</evidence>
<dbReference type="VEuPathDB" id="FungiDB:YALI0_E15796g"/>
<reference evidence="5 6" key="1">
    <citation type="journal article" date="2016" name="PLoS ONE">
        <title>Sequence Assembly of Yarrowia lipolytica Strain W29/CLIB89 Shows Transposable Element Diversity.</title>
        <authorList>
            <person name="Magnan C."/>
            <person name="Yu J."/>
            <person name="Chang I."/>
            <person name="Jahn E."/>
            <person name="Kanomata Y."/>
            <person name="Wu J."/>
            <person name="Zeller M."/>
            <person name="Oakes M."/>
            <person name="Baldi P."/>
            <person name="Sandmeyer S."/>
        </authorList>
    </citation>
    <scope>NUCLEOTIDE SEQUENCE [LARGE SCALE GENOMIC DNA]</scope>
    <source>
        <strain evidence="6">CLIB89(W29)</strain>
    </source>
</reference>
<dbReference type="eggNOG" id="KOG3386">
    <property type="taxonomic scope" value="Eukaryota"/>
</dbReference>
<comment type="similarity">
    <text evidence="4">Belongs to the copper transporter (Ctr) (TC 1.A.56) family. SLC31A subfamily.</text>
</comment>
<feature type="transmembrane region" description="Helical" evidence="4">
    <location>
        <begin position="56"/>
        <end position="75"/>
    </location>
</feature>
<keyword evidence="3 4" id="KW-0472">Membrane</keyword>
<sequence>MDHSHHMMDHSGHDMPMPDMPGHGDMPEMCSMNMIFNWDTKGMCVVFPWWHVKTHVGMILTVIAVVFISAGYEYVRKLSRDIDAAFKGSDVRPSDQKKIRIYKSIFYGFQVGYSFLLMLVFMTYNAWLMAAVAIGAGVGYFIWGGKSSERSMSCH</sequence>
<feature type="transmembrane region" description="Helical" evidence="4">
    <location>
        <begin position="126"/>
        <end position="143"/>
    </location>
</feature>
<evidence type="ECO:0000313" key="5">
    <source>
        <dbReference type="EMBL" id="AOW05470.1"/>
    </source>
</evidence>
<dbReference type="VEuPathDB" id="FungiDB:YALI1_E18990g"/>
<dbReference type="InterPro" id="IPR007274">
    <property type="entry name" value="Cop_transporter"/>
</dbReference>
<keyword evidence="4" id="KW-0813">Transport</keyword>
<dbReference type="Proteomes" id="UP000182444">
    <property type="component" value="Chromosome 1E"/>
</dbReference>
<dbReference type="GO" id="GO:0005375">
    <property type="term" value="F:copper ion transmembrane transporter activity"/>
    <property type="evidence" value="ECO:0007669"/>
    <property type="project" value="UniProtKB-UniRule"/>
</dbReference>
<dbReference type="Pfam" id="PF04145">
    <property type="entry name" value="Ctr"/>
    <property type="match status" value="2"/>
</dbReference>
<dbReference type="PANTHER" id="PTHR12483">
    <property type="entry name" value="SOLUTE CARRIER FAMILY 31 COPPER TRANSPORTERS"/>
    <property type="match status" value="1"/>
</dbReference>
<comment type="subcellular location">
    <subcellularLocation>
        <location evidence="4">Membrane</location>
        <topology evidence="4">Multi-pass membrane protein</topology>
    </subcellularLocation>
</comment>
<keyword evidence="4" id="KW-0187">Copper transport</keyword>
<dbReference type="EMBL" id="CP017557">
    <property type="protein sequence ID" value="AOW05470.1"/>
    <property type="molecule type" value="Genomic_DNA"/>
</dbReference>
<evidence type="ECO:0000313" key="6">
    <source>
        <dbReference type="Proteomes" id="UP000182444"/>
    </source>
</evidence>
<dbReference type="RefSeq" id="XP_068139113.1">
    <property type="nucleotide sequence ID" value="XM_068283012.1"/>
</dbReference>
<name>A0A1D8NIL4_YARLL</name>
<accession>A0A1D8NIL4</accession>
<evidence type="ECO:0000256" key="3">
    <source>
        <dbReference type="ARBA" id="ARBA00023136"/>
    </source>
</evidence>